<feature type="compositionally biased region" description="Polar residues" evidence="1">
    <location>
        <begin position="532"/>
        <end position="543"/>
    </location>
</feature>
<protein>
    <submittedName>
        <fullName evidence="4">Uncharacterized protein</fullName>
    </submittedName>
</protein>
<name>A0A6V7X8Z5_MELEN</name>
<dbReference type="Proteomes" id="UP000580250">
    <property type="component" value="Unassembled WGS sequence"/>
</dbReference>
<dbReference type="SMART" id="SM00298">
    <property type="entry name" value="CHROMO"/>
    <property type="match status" value="1"/>
</dbReference>
<organism evidence="4 5">
    <name type="scientific">Meloidogyne enterolobii</name>
    <name type="common">Root-knot nematode worm</name>
    <name type="synonym">Meloidogyne mayaguensis</name>
    <dbReference type="NCBI Taxonomy" id="390850"/>
    <lineage>
        <taxon>Eukaryota</taxon>
        <taxon>Metazoa</taxon>
        <taxon>Ecdysozoa</taxon>
        <taxon>Nematoda</taxon>
        <taxon>Chromadorea</taxon>
        <taxon>Rhabditida</taxon>
        <taxon>Tylenchina</taxon>
        <taxon>Tylenchomorpha</taxon>
        <taxon>Tylenchoidea</taxon>
        <taxon>Meloidogynidae</taxon>
        <taxon>Meloidogyninae</taxon>
        <taxon>Meloidogyne</taxon>
    </lineage>
</organism>
<feature type="compositionally biased region" description="Pro residues" evidence="1">
    <location>
        <begin position="481"/>
        <end position="492"/>
    </location>
</feature>
<dbReference type="SUPFAM" id="SSF54160">
    <property type="entry name" value="Chromo domain-like"/>
    <property type="match status" value="1"/>
</dbReference>
<dbReference type="PANTHER" id="PTHR46585">
    <property type="entry name" value="INTEGRASE CORE DOMAIN CONTAINING PROTEIN"/>
    <property type="match status" value="1"/>
</dbReference>
<dbReference type="CDD" id="cd00024">
    <property type="entry name" value="CD_CSD"/>
    <property type="match status" value="1"/>
</dbReference>
<evidence type="ECO:0000313" key="5">
    <source>
        <dbReference type="Proteomes" id="UP000580250"/>
    </source>
</evidence>
<dbReference type="InterPro" id="IPR036397">
    <property type="entry name" value="RNaseH_sf"/>
</dbReference>
<evidence type="ECO:0000259" key="3">
    <source>
        <dbReference type="PROSITE" id="PS50994"/>
    </source>
</evidence>
<evidence type="ECO:0000259" key="2">
    <source>
        <dbReference type="PROSITE" id="PS50013"/>
    </source>
</evidence>
<dbReference type="InterPro" id="IPR016197">
    <property type="entry name" value="Chromo-like_dom_sf"/>
</dbReference>
<proteinExistence type="predicted"/>
<feature type="compositionally biased region" description="Polar residues" evidence="1">
    <location>
        <begin position="513"/>
        <end position="523"/>
    </location>
</feature>
<sequence length="944" mass="108249">MADPKKLLERLYNDPEHPSAYAGVDSLWREAKKKYKNIPRHVIENYLDGHRTYSIMRPKRVRFSRSRTVAAGFMTDLQVDLADMQALSRHNKGNRYILVGVDVLSKRVFTTPLMTKNAEEMLKAFKNLIYKMPMKPHRIFSDKGTEFKNKHLKELFEKEDIEKYEANHSKVKASIAERAIRNLKQRLYRYFAQKQTLKWIDVLEKIVHGINHSVSRVHGLRPIDVNFKNAQIVWKKIYGNIFSGVKNIKSKYNKGDYVRLSRDKGHFEKGYLPNWGDEILQVDDVKSTQSPITYKIRDDKGDKFKGSFYREELTRVRKDDETEYRIEKILRKRKRDGTKEFLVKFIGYPEPEWIQESQLFRVQLPKPIHFNGNWVCGLHSITYPYSWPSTIGTLDDQWLKIHFTDDLGQKSILRVPIPKASHTKVEKLRDFLNSTLEHQSKAIDLVFDPNSSKSKSVVSPPRLDRKRKRDLETPPGDNNLPSPPKTSPPISPPRIDGRWKRDLVSPPRAGNLPESQPKGNTLHKSPPRINNLPKSQSKINTVPKSPPKISPPANDQSKIEKNKVIDIKEKEPEREKGKSSRVDNLTETESKINTIPKSPPKISPQIDQSKLDKNKVKDVKGKEHEREKGKSSKVDNLIETKPKTNTVPKSPPKISPPNDQPKSEKNKVDVKENALVGEKDKTNDIKISNTQPLKDRQKKSEVPQLETQNNTIQSSNSQTVKETNSKYIVTPLVALGLADVRDTNNKTLIKDNNNEITIQDNEEKNTDNVDTNKFSLWRGGVRLSGNLTLLKNMINSITFEYNTDFAKFFLKIDHPNIDYISLSTQLGYVLGFENPQLIKNKEVAKYGSDLRGGFSSFGVYVKGLTEKMIIGDSLSSLLRVVSISGATPGEYNEKIYDTPIYARVLPKEINDIEVELRTLDDGRLVPFSYGTVLIVLIFKKIINF</sequence>
<gene>
    <name evidence="4" type="ORF">MENT_LOCUS48886</name>
</gene>
<feature type="domain" description="Chromo" evidence="2">
    <location>
        <begin position="324"/>
        <end position="359"/>
    </location>
</feature>
<dbReference type="PROSITE" id="PS50013">
    <property type="entry name" value="CHROMO_2"/>
    <property type="match status" value="1"/>
</dbReference>
<evidence type="ECO:0000313" key="4">
    <source>
        <dbReference type="EMBL" id="CAD2195774.1"/>
    </source>
</evidence>
<comment type="caution">
    <text evidence="4">The sequence shown here is derived from an EMBL/GenBank/DDBJ whole genome shotgun (WGS) entry which is preliminary data.</text>
</comment>
<dbReference type="EMBL" id="CAJEWN010001242">
    <property type="protein sequence ID" value="CAD2195774.1"/>
    <property type="molecule type" value="Genomic_DNA"/>
</dbReference>
<feature type="domain" description="Integrase catalytic" evidence="3">
    <location>
        <begin position="54"/>
        <end position="230"/>
    </location>
</feature>
<evidence type="ECO:0000256" key="1">
    <source>
        <dbReference type="SAM" id="MobiDB-lite"/>
    </source>
</evidence>
<feature type="compositionally biased region" description="Polar residues" evidence="1">
    <location>
        <begin position="705"/>
        <end position="718"/>
    </location>
</feature>
<feature type="compositionally biased region" description="Basic and acidic residues" evidence="1">
    <location>
        <begin position="557"/>
        <end position="581"/>
    </location>
</feature>
<feature type="compositionally biased region" description="Low complexity" evidence="1">
    <location>
        <begin position="451"/>
        <end position="461"/>
    </location>
</feature>
<dbReference type="PANTHER" id="PTHR46585:SF1">
    <property type="entry name" value="CHROMO DOMAIN-CONTAINING PROTEIN"/>
    <property type="match status" value="1"/>
</dbReference>
<dbReference type="PROSITE" id="PS50994">
    <property type="entry name" value="INTEGRASE"/>
    <property type="match status" value="1"/>
</dbReference>
<dbReference type="GO" id="GO:0015074">
    <property type="term" value="P:DNA integration"/>
    <property type="evidence" value="ECO:0007669"/>
    <property type="project" value="InterPro"/>
</dbReference>
<feature type="compositionally biased region" description="Basic and acidic residues" evidence="1">
    <location>
        <begin position="661"/>
        <end position="684"/>
    </location>
</feature>
<dbReference type="InterPro" id="IPR001584">
    <property type="entry name" value="Integrase_cat-core"/>
</dbReference>
<dbReference type="InterPro" id="IPR012337">
    <property type="entry name" value="RNaseH-like_sf"/>
</dbReference>
<dbReference type="GO" id="GO:0003676">
    <property type="term" value="F:nucleic acid binding"/>
    <property type="evidence" value="ECO:0007669"/>
    <property type="project" value="InterPro"/>
</dbReference>
<dbReference type="OrthoDB" id="6343797at2759"/>
<dbReference type="Gene3D" id="3.30.420.10">
    <property type="entry name" value="Ribonuclease H-like superfamily/Ribonuclease H"/>
    <property type="match status" value="1"/>
</dbReference>
<accession>A0A6V7X8Z5</accession>
<dbReference type="InterPro" id="IPR000953">
    <property type="entry name" value="Chromo/chromo_shadow_dom"/>
</dbReference>
<feature type="region of interest" description="Disordered" evidence="1">
    <location>
        <begin position="450"/>
        <end position="718"/>
    </location>
</feature>
<feature type="compositionally biased region" description="Basic and acidic residues" evidence="1">
    <location>
        <begin position="609"/>
        <end position="642"/>
    </location>
</feature>
<dbReference type="AlphaFoldDB" id="A0A6V7X8Z5"/>
<feature type="compositionally biased region" description="Pro residues" evidence="1">
    <location>
        <begin position="649"/>
        <end position="659"/>
    </location>
</feature>
<dbReference type="SUPFAM" id="SSF53098">
    <property type="entry name" value="Ribonuclease H-like"/>
    <property type="match status" value="1"/>
</dbReference>
<dbReference type="Gene3D" id="2.40.50.40">
    <property type="match status" value="1"/>
</dbReference>
<reference evidence="4 5" key="1">
    <citation type="submission" date="2020-08" db="EMBL/GenBank/DDBJ databases">
        <authorList>
            <person name="Koutsovoulos G."/>
            <person name="Danchin GJ E."/>
        </authorList>
    </citation>
    <scope>NUCLEOTIDE SEQUENCE [LARGE SCALE GENOMIC DNA]</scope>
</reference>